<sequence>MTLPADMGPPADARRPLSRHIRRGLGWSLLGVLVLLGGFLGIEQLVGNFHTVVADELYRSAQIDADQLAGLKAEYGIATVINLRGPSSKPWYQREVATSRALGITHVDFQLSAGRELTQPQVEALIALMRRSPKPILVHCRGGADRSGIASALYLASIAKAGEEPAEWQMSLFYGHFPIPFFPAWAMDQTWERIEPWLGFPDS</sequence>
<gene>
    <name evidence="4" type="ORF">EV667_0898</name>
</gene>
<evidence type="ECO:0000256" key="1">
    <source>
        <dbReference type="ARBA" id="ARBA00022801"/>
    </source>
</evidence>
<keyword evidence="2" id="KW-0812">Transmembrane</keyword>
<name>A0A4V2PK27_ANCAQ</name>
<reference evidence="4 5" key="1">
    <citation type="submission" date="2019-03" db="EMBL/GenBank/DDBJ databases">
        <title>Genomic Encyclopedia of Type Strains, Phase IV (KMG-IV): sequencing the most valuable type-strain genomes for metagenomic binning, comparative biology and taxonomic classification.</title>
        <authorList>
            <person name="Goeker M."/>
        </authorList>
    </citation>
    <scope>NUCLEOTIDE SEQUENCE [LARGE SCALE GENOMIC DNA]</scope>
    <source>
        <strain evidence="4 5">DSM 101</strain>
    </source>
</reference>
<dbReference type="InterPro" id="IPR000387">
    <property type="entry name" value="Tyr_Pase_dom"/>
</dbReference>
<feature type="transmembrane region" description="Helical" evidence="2">
    <location>
        <begin position="24"/>
        <end position="42"/>
    </location>
</feature>
<keyword evidence="1" id="KW-0378">Hydrolase</keyword>
<keyword evidence="5" id="KW-1185">Reference proteome</keyword>
<evidence type="ECO:0000256" key="2">
    <source>
        <dbReference type="SAM" id="Phobius"/>
    </source>
</evidence>
<keyword evidence="2" id="KW-1133">Transmembrane helix</keyword>
<dbReference type="Proteomes" id="UP000295030">
    <property type="component" value="Unassembled WGS sequence"/>
</dbReference>
<proteinExistence type="predicted"/>
<dbReference type="InterPro" id="IPR057023">
    <property type="entry name" value="PTP-SAK"/>
</dbReference>
<dbReference type="Pfam" id="PF22784">
    <property type="entry name" value="PTP-SAK"/>
    <property type="match status" value="1"/>
</dbReference>
<feature type="domain" description="Tyrosine specific protein phosphatases" evidence="3">
    <location>
        <begin position="116"/>
        <end position="155"/>
    </location>
</feature>
<keyword evidence="2" id="KW-0472">Membrane</keyword>
<dbReference type="SUPFAM" id="SSF52799">
    <property type="entry name" value="(Phosphotyrosine protein) phosphatases II"/>
    <property type="match status" value="1"/>
</dbReference>
<dbReference type="EMBL" id="SMFY01000001">
    <property type="protein sequence ID" value="TCK30796.1"/>
    <property type="molecule type" value="Genomic_DNA"/>
</dbReference>
<dbReference type="InterPro" id="IPR016130">
    <property type="entry name" value="Tyr_Pase_AS"/>
</dbReference>
<dbReference type="GO" id="GO:0016791">
    <property type="term" value="F:phosphatase activity"/>
    <property type="evidence" value="ECO:0007669"/>
    <property type="project" value="UniProtKB-ARBA"/>
</dbReference>
<dbReference type="AlphaFoldDB" id="A0A4V2PK27"/>
<comment type="caution">
    <text evidence="4">The sequence shown here is derived from an EMBL/GenBank/DDBJ whole genome shotgun (WGS) entry which is preliminary data.</text>
</comment>
<dbReference type="Gene3D" id="3.90.190.10">
    <property type="entry name" value="Protein tyrosine phosphatase superfamily"/>
    <property type="match status" value="1"/>
</dbReference>
<protein>
    <submittedName>
        <fullName evidence="4">Uncharacterized protein (TIGR01244 family)</fullName>
    </submittedName>
</protein>
<dbReference type="PROSITE" id="PS50056">
    <property type="entry name" value="TYR_PHOSPHATASE_2"/>
    <property type="match status" value="1"/>
</dbReference>
<dbReference type="PROSITE" id="PS00383">
    <property type="entry name" value="TYR_PHOSPHATASE_1"/>
    <property type="match status" value="1"/>
</dbReference>
<dbReference type="RefSeq" id="WP_245515964.1">
    <property type="nucleotide sequence ID" value="NZ_SMFY01000001.1"/>
</dbReference>
<dbReference type="InterPro" id="IPR029021">
    <property type="entry name" value="Prot-tyrosine_phosphatase-like"/>
</dbReference>
<accession>A0A4V2PK27</accession>
<evidence type="ECO:0000313" key="4">
    <source>
        <dbReference type="EMBL" id="TCK30796.1"/>
    </source>
</evidence>
<evidence type="ECO:0000313" key="5">
    <source>
        <dbReference type="Proteomes" id="UP000295030"/>
    </source>
</evidence>
<evidence type="ECO:0000259" key="3">
    <source>
        <dbReference type="PROSITE" id="PS50056"/>
    </source>
</evidence>
<organism evidence="4 5">
    <name type="scientific">Ancylobacter aquaticus</name>
    <dbReference type="NCBI Taxonomy" id="100"/>
    <lineage>
        <taxon>Bacteria</taxon>
        <taxon>Pseudomonadati</taxon>
        <taxon>Pseudomonadota</taxon>
        <taxon>Alphaproteobacteria</taxon>
        <taxon>Hyphomicrobiales</taxon>
        <taxon>Xanthobacteraceae</taxon>
        <taxon>Ancylobacter</taxon>
    </lineage>
</organism>